<feature type="compositionally biased region" description="Low complexity" evidence="1">
    <location>
        <begin position="26"/>
        <end position="49"/>
    </location>
</feature>
<sequence>MDGGSGASRRRTTAPAGRNGSKRWQGAVAAASGAGAAASAVSDVGSRAGETTATPARR</sequence>
<keyword evidence="3" id="KW-1185">Reference proteome</keyword>
<comment type="caution">
    <text evidence="2">The sequence shown here is derived from an EMBL/GenBank/DDBJ whole genome shotgun (WGS) entry which is preliminary data.</text>
</comment>
<evidence type="ECO:0000313" key="3">
    <source>
        <dbReference type="Proteomes" id="UP001420932"/>
    </source>
</evidence>
<feature type="region of interest" description="Disordered" evidence="1">
    <location>
        <begin position="1"/>
        <end position="58"/>
    </location>
</feature>
<protein>
    <submittedName>
        <fullName evidence="2">Uncharacterized protein</fullName>
    </submittedName>
</protein>
<evidence type="ECO:0000256" key="1">
    <source>
        <dbReference type="SAM" id="MobiDB-lite"/>
    </source>
</evidence>
<evidence type="ECO:0000313" key="2">
    <source>
        <dbReference type="EMBL" id="KAK9088022.1"/>
    </source>
</evidence>
<gene>
    <name evidence="2" type="ORF">Syun_030416</name>
</gene>
<dbReference type="EMBL" id="JBBNAF010000013">
    <property type="protein sequence ID" value="KAK9088022.1"/>
    <property type="molecule type" value="Genomic_DNA"/>
</dbReference>
<proteinExistence type="predicted"/>
<dbReference type="Proteomes" id="UP001420932">
    <property type="component" value="Unassembled WGS sequence"/>
</dbReference>
<name>A0AAP0EBX9_9MAGN</name>
<dbReference type="AlphaFoldDB" id="A0AAP0EBX9"/>
<accession>A0AAP0EBX9</accession>
<reference evidence="2 3" key="1">
    <citation type="submission" date="2024-01" db="EMBL/GenBank/DDBJ databases">
        <title>Genome assemblies of Stephania.</title>
        <authorList>
            <person name="Yang L."/>
        </authorList>
    </citation>
    <scope>NUCLEOTIDE SEQUENCE [LARGE SCALE GENOMIC DNA]</scope>
    <source>
        <strain evidence="2">YNDBR</strain>
        <tissue evidence="2">Leaf</tissue>
    </source>
</reference>
<organism evidence="2 3">
    <name type="scientific">Stephania yunnanensis</name>
    <dbReference type="NCBI Taxonomy" id="152371"/>
    <lineage>
        <taxon>Eukaryota</taxon>
        <taxon>Viridiplantae</taxon>
        <taxon>Streptophyta</taxon>
        <taxon>Embryophyta</taxon>
        <taxon>Tracheophyta</taxon>
        <taxon>Spermatophyta</taxon>
        <taxon>Magnoliopsida</taxon>
        <taxon>Ranunculales</taxon>
        <taxon>Menispermaceae</taxon>
        <taxon>Menispermoideae</taxon>
        <taxon>Cissampelideae</taxon>
        <taxon>Stephania</taxon>
    </lineage>
</organism>